<dbReference type="SUPFAM" id="SSF111369">
    <property type="entry name" value="HlyD-like secretion proteins"/>
    <property type="match status" value="1"/>
</dbReference>
<dbReference type="InterPro" id="IPR006143">
    <property type="entry name" value="RND_pump_MFP"/>
</dbReference>
<dbReference type="Proteomes" id="UP000235584">
    <property type="component" value="Chromosome"/>
</dbReference>
<evidence type="ECO:0000313" key="5">
    <source>
        <dbReference type="Proteomes" id="UP000235584"/>
    </source>
</evidence>
<accession>A0A2K9NTV3</accession>
<reference evidence="4 5" key="1">
    <citation type="submission" date="2018-01" db="EMBL/GenBank/DDBJ databases">
        <title>Complete genome sequence of Bacteriovorax stolpii DSM12778.</title>
        <authorList>
            <person name="Tang B."/>
            <person name="Chang J."/>
        </authorList>
    </citation>
    <scope>NUCLEOTIDE SEQUENCE [LARGE SCALE GENOMIC DNA]</scope>
    <source>
        <strain evidence="4 5">DSM 12778</strain>
    </source>
</reference>
<evidence type="ECO:0000256" key="1">
    <source>
        <dbReference type="ARBA" id="ARBA00009477"/>
    </source>
</evidence>
<feature type="domain" description="CzcB-like barrel-sandwich hybrid" evidence="3">
    <location>
        <begin position="60"/>
        <end position="161"/>
    </location>
</feature>
<proteinExistence type="inferred from homology"/>
<dbReference type="GO" id="GO:1990281">
    <property type="term" value="C:efflux pump complex"/>
    <property type="evidence" value="ECO:0007669"/>
    <property type="project" value="TreeGrafter"/>
</dbReference>
<dbReference type="InterPro" id="IPR058647">
    <property type="entry name" value="BSH_CzcB-like"/>
</dbReference>
<name>A0A2K9NTV3_BACTC</name>
<dbReference type="NCBIfam" id="TIGR01730">
    <property type="entry name" value="RND_mfp"/>
    <property type="match status" value="1"/>
</dbReference>
<organism evidence="4 5">
    <name type="scientific">Bacteriovorax stolpii</name>
    <name type="common">Bdellovibrio stolpii</name>
    <dbReference type="NCBI Taxonomy" id="960"/>
    <lineage>
        <taxon>Bacteria</taxon>
        <taxon>Pseudomonadati</taxon>
        <taxon>Bdellovibrionota</taxon>
        <taxon>Bacteriovoracia</taxon>
        <taxon>Bacteriovoracales</taxon>
        <taxon>Bacteriovoracaceae</taxon>
        <taxon>Bacteriovorax</taxon>
    </lineage>
</organism>
<dbReference type="Gene3D" id="2.40.30.170">
    <property type="match status" value="1"/>
</dbReference>
<dbReference type="AlphaFoldDB" id="A0A2K9NTV3"/>
<dbReference type="PANTHER" id="PTHR30469:SF33">
    <property type="entry name" value="SLR1207 PROTEIN"/>
    <property type="match status" value="1"/>
</dbReference>
<protein>
    <submittedName>
        <fullName evidence="4">Uncharacterized protein</fullName>
    </submittedName>
</protein>
<dbReference type="PROSITE" id="PS51257">
    <property type="entry name" value="PROKAR_LIPOPROTEIN"/>
    <property type="match status" value="1"/>
</dbReference>
<dbReference type="EMBL" id="CP025704">
    <property type="protein sequence ID" value="AUN98956.1"/>
    <property type="molecule type" value="Genomic_DNA"/>
</dbReference>
<evidence type="ECO:0000259" key="3">
    <source>
        <dbReference type="Pfam" id="PF25973"/>
    </source>
</evidence>
<gene>
    <name evidence="4" type="ORF">C0V70_12765</name>
</gene>
<dbReference type="Gene3D" id="2.40.50.100">
    <property type="match status" value="1"/>
</dbReference>
<dbReference type="KEGG" id="bsto:C0V70_12765"/>
<evidence type="ECO:0000313" key="4">
    <source>
        <dbReference type="EMBL" id="AUN98956.1"/>
    </source>
</evidence>
<sequence length="338" mass="36796">MAGRLMKNIAFLLVLTLFVSCGSKVEVTGIKLGKGTVESTVTTTNSGTVEAKQQAELAFGTPGRISKIHVSLGDKVKQGTVIAELENADLRAVYNEALKDYERSQELYKNGLVSVANLDGVNRAREVARINLDKTIIKAPFDGMITALNLKVGEFYQSGASLATADKKIDVQIIDLKTRLIKGEIDEVDLQKIQIGQDARVKIPAMKNQIIKARLTKVVPFVSTVKDQDRTSQIELEILENQSLIPVGASADVEIVVEAKKDAMILPAMVLTGVGKNRSVFVIEDSKLVKRPVTVGTGNYERVEILDGVKPNELVAKPLEGIELTDGMKVKVKEATWL</sequence>
<comment type="similarity">
    <text evidence="1">Belongs to the membrane fusion protein (MFP) (TC 8.A.1) family.</text>
</comment>
<keyword evidence="5" id="KW-1185">Reference proteome</keyword>
<evidence type="ECO:0000259" key="2">
    <source>
        <dbReference type="Pfam" id="PF25954"/>
    </source>
</evidence>
<dbReference type="OrthoDB" id="9806939at2"/>
<dbReference type="InterPro" id="IPR058792">
    <property type="entry name" value="Beta-barrel_RND_2"/>
</dbReference>
<feature type="domain" description="CusB-like beta-barrel" evidence="2">
    <location>
        <begin position="184"/>
        <end position="255"/>
    </location>
</feature>
<dbReference type="GO" id="GO:0015562">
    <property type="term" value="F:efflux transmembrane transporter activity"/>
    <property type="evidence" value="ECO:0007669"/>
    <property type="project" value="TreeGrafter"/>
</dbReference>
<dbReference type="Pfam" id="PF25973">
    <property type="entry name" value="BSH_CzcB"/>
    <property type="match status" value="1"/>
</dbReference>
<dbReference type="PANTHER" id="PTHR30469">
    <property type="entry name" value="MULTIDRUG RESISTANCE PROTEIN MDTA"/>
    <property type="match status" value="1"/>
</dbReference>
<dbReference type="Gene3D" id="2.40.420.20">
    <property type="match status" value="1"/>
</dbReference>
<dbReference type="Pfam" id="PF25954">
    <property type="entry name" value="Beta-barrel_RND_2"/>
    <property type="match status" value="1"/>
</dbReference>